<dbReference type="PROSITE" id="PS50801">
    <property type="entry name" value="STAS"/>
    <property type="match status" value="1"/>
</dbReference>
<dbReference type="InterPro" id="IPR003658">
    <property type="entry name" value="Anti-sigma_ant"/>
</dbReference>
<dbReference type="Gene3D" id="3.30.750.24">
    <property type="entry name" value="STAS domain"/>
    <property type="match status" value="1"/>
</dbReference>
<protein>
    <recommendedName>
        <fullName evidence="2">Anti-sigma factor antagonist</fullName>
    </recommendedName>
</protein>
<dbReference type="InterPro" id="IPR036513">
    <property type="entry name" value="STAS_dom_sf"/>
</dbReference>
<name>A0ABX0T0F1_9PSEU</name>
<dbReference type="EMBL" id="JAANOU010000001">
    <property type="protein sequence ID" value="NIH81374.1"/>
    <property type="molecule type" value="Genomic_DNA"/>
</dbReference>
<comment type="similarity">
    <text evidence="1 2">Belongs to the anti-sigma-factor antagonist family.</text>
</comment>
<feature type="domain" description="STAS" evidence="3">
    <location>
        <begin position="4"/>
        <end position="113"/>
    </location>
</feature>
<reference evidence="4 5" key="1">
    <citation type="submission" date="2020-03" db="EMBL/GenBank/DDBJ databases">
        <title>Sequencing the genomes of 1000 actinobacteria strains.</title>
        <authorList>
            <person name="Klenk H.-P."/>
        </authorList>
    </citation>
    <scope>NUCLEOTIDE SEQUENCE [LARGE SCALE GENOMIC DNA]</scope>
    <source>
        <strain evidence="4 5">DSM 45668</strain>
    </source>
</reference>
<dbReference type="CDD" id="cd07043">
    <property type="entry name" value="STAS_anti-anti-sigma_factors"/>
    <property type="match status" value="1"/>
</dbReference>
<accession>A0ABX0T0F1</accession>
<dbReference type="PANTHER" id="PTHR33495:SF2">
    <property type="entry name" value="ANTI-SIGMA FACTOR ANTAGONIST TM_1081-RELATED"/>
    <property type="match status" value="1"/>
</dbReference>
<dbReference type="RefSeq" id="WP_167117023.1">
    <property type="nucleotide sequence ID" value="NZ_JAANOU010000001.1"/>
</dbReference>
<evidence type="ECO:0000256" key="1">
    <source>
        <dbReference type="ARBA" id="ARBA00009013"/>
    </source>
</evidence>
<evidence type="ECO:0000259" key="3">
    <source>
        <dbReference type="PROSITE" id="PS50801"/>
    </source>
</evidence>
<proteinExistence type="inferred from homology"/>
<dbReference type="Pfam" id="PF01740">
    <property type="entry name" value="STAS"/>
    <property type="match status" value="1"/>
</dbReference>
<dbReference type="NCBIfam" id="TIGR00377">
    <property type="entry name" value="ant_ant_sig"/>
    <property type="match status" value="1"/>
</dbReference>
<dbReference type="Proteomes" id="UP000754495">
    <property type="component" value="Unassembled WGS sequence"/>
</dbReference>
<evidence type="ECO:0000313" key="5">
    <source>
        <dbReference type="Proteomes" id="UP000754495"/>
    </source>
</evidence>
<evidence type="ECO:0000256" key="2">
    <source>
        <dbReference type="RuleBase" id="RU003749"/>
    </source>
</evidence>
<dbReference type="InterPro" id="IPR002645">
    <property type="entry name" value="STAS_dom"/>
</dbReference>
<sequence>MTSLKVEWTYRPWALVVTVTGEVDAGTISQLRDGIEAARAGAPVPPPAVVLDLTGVGFIGSSGLALLVEVSEECAAAGQELTLVCASRPVLRPLQLTGLDQVFTITGTLPPAP</sequence>
<gene>
    <name evidence="4" type="ORF">FHX46_003904</name>
</gene>
<dbReference type="SUPFAM" id="SSF52091">
    <property type="entry name" value="SpoIIaa-like"/>
    <property type="match status" value="1"/>
</dbReference>
<comment type="caution">
    <text evidence="4">The sequence shown here is derived from an EMBL/GenBank/DDBJ whole genome shotgun (WGS) entry which is preliminary data.</text>
</comment>
<keyword evidence="5" id="KW-1185">Reference proteome</keyword>
<organism evidence="4 5">
    <name type="scientific">Amycolatopsis viridis</name>
    <dbReference type="NCBI Taxonomy" id="185678"/>
    <lineage>
        <taxon>Bacteria</taxon>
        <taxon>Bacillati</taxon>
        <taxon>Actinomycetota</taxon>
        <taxon>Actinomycetes</taxon>
        <taxon>Pseudonocardiales</taxon>
        <taxon>Pseudonocardiaceae</taxon>
        <taxon>Amycolatopsis</taxon>
    </lineage>
</organism>
<dbReference type="PANTHER" id="PTHR33495">
    <property type="entry name" value="ANTI-SIGMA FACTOR ANTAGONIST TM_1081-RELATED-RELATED"/>
    <property type="match status" value="1"/>
</dbReference>
<evidence type="ECO:0000313" key="4">
    <source>
        <dbReference type="EMBL" id="NIH81374.1"/>
    </source>
</evidence>